<dbReference type="EMBL" id="PGGC01000091">
    <property type="protein sequence ID" value="PJG58829.1"/>
    <property type="molecule type" value="Genomic_DNA"/>
</dbReference>
<feature type="region of interest" description="Disordered" evidence="1">
    <location>
        <begin position="89"/>
        <end position="109"/>
    </location>
</feature>
<feature type="signal peptide" evidence="3">
    <location>
        <begin position="1"/>
        <end position="20"/>
    </location>
</feature>
<keyword evidence="5" id="KW-1185">Reference proteome</keyword>
<evidence type="ECO:0000313" key="5">
    <source>
        <dbReference type="Proteomes" id="UP000235861"/>
    </source>
</evidence>
<dbReference type="OrthoDB" id="5595249at2"/>
<dbReference type="AlphaFoldDB" id="A0A2H9U4C2"/>
<keyword evidence="2" id="KW-1133">Transmembrane helix</keyword>
<keyword evidence="2" id="KW-0472">Membrane</keyword>
<name>A0A2H9U4C2_9GAMM</name>
<feature type="region of interest" description="Disordered" evidence="1">
    <location>
        <begin position="294"/>
        <end position="315"/>
    </location>
</feature>
<reference evidence="4 5" key="1">
    <citation type="submission" date="2017-11" db="EMBL/GenBank/DDBJ databases">
        <title>Draft genome sequence of environmental isolate Aeromonas cavernicola sp. nov. MDC 2508.</title>
        <authorList>
            <person name="Colston S.M."/>
            <person name="Navarro A."/>
            <person name="Martinez-Murcia A.J."/>
            <person name="Graf J."/>
        </authorList>
    </citation>
    <scope>NUCLEOTIDE SEQUENCE [LARGE SCALE GENOMIC DNA]</scope>
    <source>
        <strain evidence="4 5">MDC 2508</strain>
    </source>
</reference>
<proteinExistence type="predicted"/>
<sequence>MMRYHFLLAVPLFLPSIVFAACAHSVNYGTFPISTGSSVCVAFSGSTMGGCVAMCGGGAGAELCVEFPSASPPIRGPYISTGQECLWEPGDGTGSGNSGGEQGGPDGTYANPNGVVNVGGIVVGRDFTTDLGRGFNAVSNNVVQSAASIKNEINKFSDKISSDRLLDNSNFMAPMLNALERTAYNTSTLLNGAGDTPLDYEVAANIKQLNEKTVFDPAFWNGKHTEITDLLWDIRRDLSHMGGGGGGGDVSGILYPMAADTKKISDSAFALENSAYTQQSILIDILDELKKGGTGGGTGGGEGNGPCTGPLCSFTPSPNNSGSGLSSIFNDESIADVKKKVTDKNTEISGVMQDIKNVFSGGDLSIAGSYNNDFHDINGANIDLSGKSNMELFFSSGPKQALWFLAVLVAFAVLMGGRKNA</sequence>
<evidence type="ECO:0000313" key="4">
    <source>
        <dbReference type="EMBL" id="PJG58829.1"/>
    </source>
</evidence>
<dbReference type="Proteomes" id="UP000235861">
    <property type="component" value="Unassembled WGS sequence"/>
</dbReference>
<organism evidence="4 5">
    <name type="scientific">Aeromonas cavernicola</name>
    <dbReference type="NCBI Taxonomy" id="1006623"/>
    <lineage>
        <taxon>Bacteria</taxon>
        <taxon>Pseudomonadati</taxon>
        <taxon>Pseudomonadota</taxon>
        <taxon>Gammaproteobacteria</taxon>
        <taxon>Aeromonadales</taxon>
        <taxon>Aeromonadaceae</taxon>
        <taxon>Aeromonas</taxon>
    </lineage>
</organism>
<gene>
    <name evidence="4" type="ORF">CUC53_10400</name>
</gene>
<dbReference type="PROSITE" id="PS51257">
    <property type="entry name" value="PROKAR_LIPOPROTEIN"/>
    <property type="match status" value="1"/>
</dbReference>
<evidence type="ECO:0000256" key="1">
    <source>
        <dbReference type="SAM" id="MobiDB-lite"/>
    </source>
</evidence>
<protein>
    <submittedName>
        <fullName evidence="4">Uncharacterized protein</fullName>
    </submittedName>
</protein>
<evidence type="ECO:0000256" key="2">
    <source>
        <dbReference type="SAM" id="Phobius"/>
    </source>
</evidence>
<accession>A0A2H9U4C2</accession>
<evidence type="ECO:0000256" key="3">
    <source>
        <dbReference type="SAM" id="SignalP"/>
    </source>
</evidence>
<keyword evidence="3" id="KW-0732">Signal</keyword>
<feature type="compositionally biased region" description="Gly residues" evidence="1">
    <location>
        <begin position="294"/>
        <end position="306"/>
    </location>
</feature>
<feature type="compositionally biased region" description="Gly residues" evidence="1">
    <location>
        <begin position="91"/>
        <end position="106"/>
    </location>
</feature>
<feature type="chain" id="PRO_5014165065" evidence="3">
    <location>
        <begin position="21"/>
        <end position="421"/>
    </location>
</feature>
<feature type="transmembrane region" description="Helical" evidence="2">
    <location>
        <begin position="401"/>
        <end position="417"/>
    </location>
</feature>
<comment type="caution">
    <text evidence="4">The sequence shown here is derived from an EMBL/GenBank/DDBJ whole genome shotgun (WGS) entry which is preliminary data.</text>
</comment>
<keyword evidence="2" id="KW-0812">Transmembrane</keyword>